<evidence type="ECO:0000256" key="1">
    <source>
        <dbReference type="ARBA" id="ARBA00009437"/>
    </source>
</evidence>
<dbReference type="Pfam" id="PF00126">
    <property type="entry name" value="HTH_1"/>
    <property type="match status" value="1"/>
</dbReference>
<reference evidence="6 7" key="1">
    <citation type="submission" date="2017-11" db="EMBL/GenBank/DDBJ databases">
        <title>Genomic Encyclopedia of Archaeal and Bacterial Type Strains, Phase II (KMG-II): From Individual Species to Whole Genera.</title>
        <authorList>
            <person name="Goeker M."/>
        </authorList>
    </citation>
    <scope>NUCLEOTIDE SEQUENCE [LARGE SCALE GENOMIC DNA]</scope>
    <source>
        <strain evidence="6 7">DSM 29128</strain>
    </source>
</reference>
<dbReference type="Gene3D" id="1.10.10.10">
    <property type="entry name" value="Winged helix-like DNA-binding domain superfamily/Winged helix DNA-binding domain"/>
    <property type="match status" value="1"/>
</dbReference>
<evidence type="ECO:0000256" key="3">
    <source>
        <dbReference type="ARBA" id="ARBA00023125"/>
    </source>
</evidence>
<accession>A0A2M8WM01</accession>
<dbReference type="InterPro" id="IPR058163">
    <property type="entry name" value="LysR-type_TF_proteobact-type"/>
</dbReference>
<dbReference type="PANTHER" id="PTHR30537">
    <property type="entry name" value="HTH-TYPE TRANSCRIPTIONAL REGULATOR"/>
    <property type="match status" value="1"/>
</dbReference>
<dbReference type="GO" id="GO:0043565">
    <property type="term" value="F:sequence-specific DNA binding"/>
    <property type="evidence" value="ECO:0007669"/>
    <property type="project" value="TreeGrafter"/>
</dbReference>
<keyword evidence="7" id="KW-1185">Reference proteome</keyword>
<dbReference type="Gene3D" id="3.40.190.10">
    <property type="entry name" value="Periplasmic binding protein-like II"/>
    <property type="match status" value="2"/>
</dbReference>
<evidence type="ECO:0000256" key="2">
    <source>
        <dbReference type="ARBA" id="ARBA00023015"/>
    </source>
</evidence>
<dbReference type="Proteomes" id="UP000228531">
    <property type="component" value="Unassembled WGS sequence"/>
</dbReference>
<comment type="similarity">
    <text evidence="1">Belongs to the LysR transcriptional regulatory family.</text>
</comment>
<dbReference type="InterPro" id="IPR000847">
    <property type="entry name" value="LysR_HTH_N"/>
</dbReference>
<dbReference type="GO" id="GO:0006351">
    <property type="term" value="P:DNA-templated transcription"/>
    <property type="evidence" value="ECO:0007669"/>
    <property type="project" value="TreeGrafter"/>
</dbReference>
<dbReference type="Pfam" id="PF03466">
    <property type="entry name" value="LysR_substrate"/>
    <property type="match status" value="1"/>
</dbReference>
<comment type="caution">
    <text evidence="6">The sequence shown here is derived from an EMBL/GenBank/DDBJ whole genome shotgun (WGS) entry which is preliminary data.</text>
</comment>
<evidence type="ECO:0000259" key="5">
    <source>
        <dbReference type="PROSITE" id="PS50931"/>
    </source>
</evidence>
<dbReference type="CDD" id="cd08432">
    <property type="entry name" value="PBP2_GcdR_TrpI_HvrB_AmpR_like"/>
    <property type="match status" value="1"/>
</dbReference>
<dbReference type="PROSITE" id="PS50931">
    <property type="entry name" value="HTH_LYSR"/>
    <property type="match status" value="1"/>
</dbReference>
<dbReference type="InterPro" id="IPR036388">
    <property type="entry name" value="WH-like_DNA-bd_sf"/>
</dbReference>
<sequence length="314" mass="34760">MQMPSSPRFDERYAGHLTLAVLKSNMAIRIQDLYTFHVVARTGAMQDAAQELGVTPGAISQRIRAVEERHGSRLFDRSKHGITLTAAGLALQSDIGSAFSKIEAAHEEHFSTHRDSVRISASATFAHSRLVSSVGRFAQNYPRIRISVETDDRLVDFKSEPIDLAIRHGLGRYPGLRSEWLCAPELILVASPALLEKHGPLTAPADCLHFRLLPDSTGKDWSIWFEAQDVNASDAQYGPQYGNDFLTVKAATESQGLALLNDIYVKDGLASGELVRALETVWPTTFAYYAVALPETFEKPSIRTFVTWLKDDMS</sequence>
<gene>
    <name evidence="6" type="ORF">BC777_0774</name>
</gene>
<dbReference type="EMBL" id="PGTY01000001">
    <property type="protein sequence ID" value="PJI91933.1"/>
    <property type="molecule type" value="Genomic_DNA"/>
</dbReference>
<evidence type="ECO:0000313" key="7">
    <source>
        <dbReference type="Proteomes" id="UP000228531"/>
    </source>
</evidence>
<protein>
    <submittedName>
        <fullName evidence="6">LysR family glycine cleavage system transcriptional activator</fullName>
    </submittedName>
</protein>
<evidence type="ECO:0000313" key="6">
    <source>
        <dbReference type="EMBL" id="PJI91933.1"/>
    </source>
</evidence>
<organism evidence="6 7">
    <name type="scientific">Yoonia maricola</name>
    <dbReference type="NCBI Taxonomy" id="420999"/>
    <lineage>
        <taxon>Bacteria</taxon>
        <taxon>Pseudomonadati</taxon>
        <taxon>Pseudomonadota</taxon>
        <taxon>Alphaproteobacteria</taxon>
        <taxon>Rhodobacterales</taxon>
        <taxon>Paracoccaceae</taxon>
        <taxon>Yoonia</taxon>
    </lineage>
</organism>
<keyword evidence="4" id="KW-0804">Transcription</keyword>
<dbReference type="PANTHER" id="PTHR30537:SF26">
    <property type="entry name" value="GLYCINE CLEAVAGE SYSTEM TRANSCRIPTIONAL ACTIVATOR"/>
    <property type="match status" value="1"/>
</dbReference>
<feature type="domain" description="HTH lysR-type" evidence="5">
    <location>
        <begin position="28"/>
        <end position="85"/>
    </location>
</feature>
<dbReference type="SUPFAM" id="SSF46785">
    <property type="entry name" value="Winged helix' DNA-binding domain"/>
    <property type="match status" value="1"/>
</dbReference>
<dbReference type="InterPro" id="IPR005119">
    <property type="entry name" value="LysR_subst-bd"/>
</dbReference>
<dbReference type="GO" id="GO:0003700">
    <property type="term" value="F:DNA-binding transcription factor activity"/>
    <property type="evidence" value="ECO:0007669"/>
    <property type="project" value="InterPro"/>
</dbReference>
<dbReference type="InterPro" id="IPR036390">
    <property type="entry name" value="WH_DNA-bd_sf"/>
</dbReference>
<proteinExistence type="inferred from homology"/>
<dbReference type="SUPFAM" id="SSF53850">
    <property type="entry name" value="Periplasmic binding protein-like II"/>
    <property type="match status" value="1"/>
</dbReference>
<keyword evidence="2" id="KW-0805">Transcription regulation</keyword>
<evidence type="ECO:0000256" key="4">
    <source>
        <dbReference type="ARBA" id="ARBA00023163"/>
    </source>
</evidence>
<name>A0A2M8WM01_9RHOB</name>
<keyword evidence="3" id="KW-0238">DNA-binding</keyword>
<dbReference type="AlphaFoldDB" id="A0A2M8WM01"/>